<organism evidence="7 8">
    <name type="scientific">Nonomuraea marmarensis</name>
    <dbReference type="NCBI Taxonomy" id="3351344"/>
    <lineage>
        <taxon>Bacteria</taxon>
        <taxon>Bacillati</taxon>
        <taxon>Actinomycetota</taxon>
        <taxon>Actinomycetes</taxon>
        <taxon>Streptosporangiales</taxon>
        <taxon>Streptosporangiaceae</taxon>
        <taxon>Nonomuraea</taxon>
    </lineage>
</organism>
<dbReference type="Pfam" id="PF04932">
    <property type="entry name" value="Wzy_C"/>
    <property type="match status" value="1"/>
</dbReference>
<dbReference type="InterPro" id="IPR007016">
    <property type="entry name" value="O-antigen_ligase-rel_domated"/>
</dbReference>
<protein>
    <submittedName>
        <fullName evidence="7">O-antigen ligase family protein</fullName>
    </submittedName>
</protein>
<dbReference type="GO" id="GO:0016874">
    <property type="term" value="F:ligase activity"/>
    <property type="evidence" value="ECO:0007669"/>
    <property type="project" value="UniProtKB-KW"/>
</dbReference>
<sequence>MTTPLATPVLPHLPRRADAATIVCLFVVTLMLIPARMIIRGLPLALSVANVLALIAALMWLCAQLTRTLGAAKGRNPVRTALFLYVASAAASYGYGTYGYLPADEVNLADHAIVLVLANAGLALAVCDGIRVRERLDFALKAIVVAGALMSVVGAGQFLLNFDLTQYLQVPGLRFVIEDKFIFDRNAMRRVAATAAHPIEFGVICAMILPLAAHYSFRARELARPALRWWLCTAAIGMGLMFSVSRSAILGLLGVGIVLLLGWPARRRIQAVVVLAGFLGVMKVISPGLLGTIFGLFDNFFNDSSIDYRTHDYGFAGQEISKHLWLGRGMGTWYAPKYQVFDNQYIQGTIDTGVIGVSIFLGMFVCAFVCALRARYLSADPGVRELGLTLAACLVAPVLGAATFDLLSFAIVSGLSFLLIGATGALLRMARDERRPDHLPLQVSGRTMEVTR</sequence>
<keyword evidence="8" id="KW-1185">Reference proteome</keyword>
<feature type="transmembrane region" description="Helical" evidence="5">
    <location>
        <begin position="195"/>
        <end position="213"/>
    </location>
</feature>
<evidence type="ECO:0000256" key="2">
    <source>
        <dbReference type="ARBA" id="ARBA00022692"/>
    </source>
</evidence>
<gene>
    <name evidence="7" type="ORF">ACFLIM_20655</name>
</gene>
<keyword evidence="3 5" id="KW-1133">Transmembrane helix</keyword>
<proteinExistence type="predicted"/>
<evidence type="ECO:0000259" key="6">
    <source>
        <dbReference type="Pfam" id="PF04932"/>
    </source>
</evidence>
<comment type="caution">
    <text evidence="7">The sequence shown here is derived from an EMBL/GenBank/DDBJ whole genome shotgun (WGS) entry which is preliminary data.</text>
</comment>
<keyword evidence="7" id="KW-0436">Ligase</keyword>
<feature type="transmembrane region" description="Helical" evidence="5">
    <location>
        <begin position="138"/>
        <end position="160"/>
    </location>
</feature>
<feature type="transmembrane region" description="Helical" evidence="5">
    <location>
        <begin position="272"/>
        <end position="297"/>
    </location>
</feature>
<feature type="transmembrane region" description="Helical" evidence="5">
    <location>
        <begin position="410"/>
        <end position="427"/>
    </location>
</feature>
<dbReference type="Proteomes" id="UP001603978">
    <property type="component" value="Unassembled WGS sequence"/>
</dbReference>
<evidence type="ECO:0000256" key="4">
    <source>
        <dbReference type="ARBA" id="ARBA00023136"/>
    </source>
</evidence>
<feature type="transmembrane region" description="Helical" evidence="5">
    <location>
        <begin position="78"/>
        <end position="96"/>
    </location>
</feature>
<keyword evidence="2 5" id="KW-0812">Transmembrane</keyword>
<feature type="transmembrane region" description="Helical" evidence="5">
    <location>
        <begin position="353"/>
        <end position="374"/>
    </location>
</feature>
<feature type="transmembrane region" description="Helical" evidence="5">
    <location>
        <begin position="248"/>
        <end position="265"/>
    </location>
</feature>
<keyword evidence="4 5" id="KW-0472">Membrane</keyword>
<evidence type="ECO:0000256" key="5">
    <source>
        <dbReference type="SAM" id="Phobius"/>
    </source>
</evidence>
<reference evidence="7 8" key="1">
    <citation type="submission" date="2024-10" db="EMBL/GenBank/DDBJ databases">
        <authorList>
            <person name="Topkara A.R."/>
            <person name="Saygin H."/>
        </authorList>
    </citation>
    <scope>NUCLEOTIDE SEQUENCE [LARGE SCALE GENOMIC DNA]</scope>
    <source>
        <strain evidence="7 8">M3C6</strain>
    </source>
</reference>
<dbReference type="PANTHER" id="PTHR37422">
    <property type="entry name" value="TEICHURONIC ACID BIOSYNTHESIS PROTEIN TUAE"/>
    <property type="match status" value="1"/>
</dbReference>
<dbReference type="RefSeq" id="WP_393167723.1">
    <property type="nucleotide sequence ID" value="NZ_JBICRM010000011.1"/>
</dbReference>
<dbReference type="PANTHER" id="PTHR37422:SF13">
    <property type="entry name" value="LIPOPOLYSACCHARIDE BIOSYNTHESIS PROTEIN PA4999-RELATED"/>
    <property type="match status" value="1"/>
</dbReference>
<feature type="domain" description="O-antigen ligase-related" evidence="6">
    <location>
        <begin position="234"/>
        <end position="361"/>
    </location>
</feature>
<feature type="transmembrane region" description="Helical" evidence="5">
    <location>
        <begin position="386"/>
        <end position="404"/>
    </location>
</feature>
<accession>A0ABW7AE40</accession>
<evidence type="ECO:0000256" key="3">
    <source>
        <dbReference type="ARBA" id="ARBA00022989"/>
    </source>
</evidence>
<comment type="subcellular location">
    <subcellularLocation>
        <location evidence="1">Membrane</location>
        <topology evidence="1">Multi-pass membrane protein</topology>
    </subcellularLocation>
</comment>
<dbReference type="InterPro" id="IPR051533">
    <property type="entry name" value="WaaL-like"/>
</dbReference>
<feature type="transmembrane region" description="Helical" evidence="5">
    <location>
        <begin position="225"/>
        <end position="242"/>
    </location>
</feature>
<evidence type="ECO:0000313" key="8">
    <source>
        <dbReference type="Proteomes" id="UP001603978"/>
    </source>
</evidence>
<name>A0ABW7AE40_9ACTN</name>
<dbReference type="EMBL" id="JBICRM010000011">
    <property type="protein sequence ID" value="MFG1705606.1"/>
    <property type="molecule type" value="Genomic_DNA"/>
</dbReference>
<feature type="transmembrane region" description="Helical" evidence="5">
    <location>
        <begin position="108"/>
        <end position="126"/>
    </location>
</feature>
<feature type="transmembrane region" description="Helical" evidence="5">
    <location>
        <begin position="45"/>
        <end position="66"/>
    </location>
</feature>
<feature type="transmembrane region" description="Helical" evidence="5">
    <location>
        <begin position="20"/>
        <end position="39"/>
    </location>
</feature>
<evidence type="ECO:0000313" key="7">
    <source>
        <dbReference type="EMBL" id="MFG1705606.1"/>
    </source>
</evidence>
<evidence type="ECO:0000256" key="1">
    <source>
        <dbReference type="ARBA" id="ARBA00004141"/>
    </source>
</evidence>